<dbReference type="EMBL" id="UINC01199472">
    <property type="protein sequence ID" value="SVE17915.1"/>
    <property type="molecule type" value="Genomic_DNA"/>
</dbReference>
<feature type="non-terminal residue" evidence="1">
    <location>
        <position position="1"/>
    </location>
</feature>
<proteinExistence type="predicted"/>
<gene>
    <name evidence="1" type="ORF">METZ01_LOCUS470769</name>
</gene>
<reference evidence="1" key="1">
    <citation type="submission" date="2018-05" db="EMBL/GenBank/DDBJ databases">
        <authorList>
            <person name="Lanie J.A."/>
            <person name="Ng W.-L."/>
            <person name="Kazmierczak K.M."/>
            <person name="Andrzejewski T.M."/>
            <person name="Davidsen T.M."/>
            <person name="Wayne K.J."/>
            <person name="Tettelin H."/>
            <person name="Glass J.I."/>
            <person name="Rusch D."/>
            <person name="Podicherti R."/>
            <person name="Tsui H.-C.T."/>
            <person name="Winkler M.E."/>
        </authorList>
    </citation>
    <scope>NUCLEOTIDE SEQUENCE</scope>
</reference>
<name>A0A383BER2_9ZZZZ</name>
<dbReference type="AlphaFoldDB" id="A0A383BER2"/>
<protein>
    <submittedName>
        <fullName evidence="1">Uncharacterized protein</fullName>
    </submittedName>
</protein>
<organism evidence="1">
    <name type="scientific">marine metagenome</name>
    <dbReference type="NCBI Taxonomy" id="408172"/>
    <lineage>
        <taxon>unclassified sequences</taxon>
        <taxon>metagenomes</taxon>
        <taxon>ecological metagenomes</taxon>
    </lineage>
</organism>
<feature type="non-terminal residue" evidence="1">
    <location>
        <position position="246"/>
    </location>
</feature>
<sequence length="246" mass="25064">CVDADNSGDDCDDCAGVPNGNTVCLNLGTVDEENGTMDILYQSYNPISCFQFDLSNIIITDAESSLEITVFDEESDLIIGLSTTGSVLPPTTGDESNILVVLDYLSLAGLESCLSNAIIAYSGSSEGYPVSYTNDSSLDSVCFTPCMNSGCGCDLAGPSGCDNTCGSTLEIDDCGVCGGDNADQDCAGECGGSAWESDCGCVASDNSGDDCDDCAGEPNGTAWESDCGCVASDNSGDDCDDCAGEP</sequence>
<evidence type="ECO:0000313" key="1">
    <source>
        <dbReference type="EMBL" id="SVE17915.1"/>
    </source>
</evidence>
<accession>A0A383BER2</accession>